<sequence length="102" mass="10523">MPVVFFAEGSAAMGPEARAVVARAAERARAWPGVPVVVRGLAATDGSAGFGRALSEARARNVADALVAAGVSPDRIRVQPRGPVPYEAMQVESRRVEIAIGG</sequence>
<dbReference type="PANTHER" id="PTHR30329">
    <property type="entry name" value="STATOR ELEMENT OF FLAGELLAR MOTOR COMPLEX"/>
    <property type="match status" value="1"/>
</dbReference>
<dbReference type="RefSeq" id="WP_343896988.1">
    <property type="nucleotide sequence ID" value="NZ_BAAAFZ010000061.1"/>
</dbReference>
<evidence type="ECO:0000259" key="2">
    <source>
        <dbReference type="PROSITE" id="PS51123"/>
    </source>
</evidence>
<dbReference type="InterPro" id="IPR006665">
    <property type="entry name" value="OmpA-like"/>
</dbReference>
<protein>
    <recommendedName>
        <fullName evidence="2">OmpA-like domain-containing protein</fullName>
    </recommendedName>
</protein>
<comment type="caution">
    <text evidence="3">The sequence shown here is derived from an EMBL/GenBank/DDBJ whole genome shotgun (WGS) entry which is preliminary data.</text>
</comment>
<dbReference type="PROSITE" id="PS51123">
    <property type="entry name" value="OMPA_2"/>
    <property type="match status" value="1"/>
</dbReference>
<dbReference type="SUPFAM" id="SSF103088">
    <property type="entry name" value="OmpA-like"/>
    <property type="match status" value="1"/>
</dbReference>
<keyword evidence="1" id="KW-0472">Membrane</keyword>
<evidence type="ECO:0000256" key="1">
    <source>
        <dbReference type="PROSITE-ProRule" id="PRU00473"/>
    </source>
</evidence>
<accession>A0ABN1FRJ6</accession>
<proteinExistence type="predicted"/>
<dbReference type="Proteomes" id="UP001501588">
    <property type="component" value="Unassembled WGS sequence"/>
</dbReference>
<evidence type="ECO:0000313" key="3">
    <source>
        <dbReference type="EMBL" id="GAA0596188.1"/>
    </source>
</evidence>
<dbReference type="PANTHER" id="PTHR30329:SF21">
    <property type="entry name" value="LIPOPROTEIN YIAD-RELATED"/>
    <property type="match status" value="1"/>
</dbReference>
<keyword evidence="4" id="KW-1185">Reference proteome</keyword>
<feature type="domain" description="OmpA-like" evidence="2">
    <location>
        <begin position="1"/>
        <end position="102"/>
    </location>
</feature>
<evidence type="ECO:0000313" key="4">
    <source>
        <dbReference type="Proteomes" id="UP001501588"/>
    </source>
</evidence>
<reference evidence="3 4" key="1">
    <citation type="journal article" date="2019" name="Int. J. Syst. Evol. Microbiol.">
        <title>The Global Catalogue of Microorganisms (GCM) 10K type strain sequencing project: providing services to taxonomists for standard genome sequencing and annotation.</title>
        <authorList>
            <consortium name="The Broad Institute Genomics Platform"/>
            <consortium name="The Broad Institute Genome Sequencing Center for Infectious Disease"/>
            <person name="Wu L."/>
            <person name="Ma J."/>
        </authorList>
    </citation>
    <scope>NUCLEOTIDE SEQUENCE [LARGE SCALE GENOMIC DNA]</scope>
    <source>
        <strain evidence="3 4">JCM 9933</strain>
    </source>
</reference>
<dbReference type="Pfam" id="PF00691">
    <property type="entry name" value="OmpA"/>
    <property type="match status" value="1"/>
</dbReference>
<dbReference type="InterPro" id="IPR036737">
    <property type="entry name" value="OmpA-like_sf"/>
</dbReference>
<dbReference type="InterPro" id="IPR050330">
    <property type="entry name" value="Bact_OuterMem_StrucFunc"/>
</dbReference>
<gene>
    <name evidence="3" type="ORF">GCM10009416_38150</name>
</gene>
<dbReference type="EMBL" id="BAAAFZ010000061">
    <property type="protein sequence ID" value="GAA0596188.1"/>
    <property type="molecule type" value="Genomic_DNA"/>
</dbReference>
<organism evidence="3 4">
    <name type="scientific">Craurococcus roseus</name>
    <dbReference type="NCBI Taxonomy" id="77585"/>
    <lineage>
        <taxon>Bacteria</taxon>
        <taxon>Pseudomonadati</taxon>
        <taxon>Pseudomonadota</taxon>
        <taxon>Alphaproteobacteria</taxon>
        <taxon>Acetobacterales</taxon>
        <taxon>Acetobacteraceae</taxon>
        <taxon>Craurococcus</taxon>
    </lineage>
</organism>
<dbReference type="Gene3D" id="3.30.1330.60">
    <property type="entry name" value="OmpA-like domain"/>
    <property type="match status" value="1"/>
</dbReference>
<name>A0ABN1FRJ6_9PROT</name>